<dbReference type="EC" id="2.7.11.1" evidence="1"/>
<dbReference type="InterPro" id="IPR000719">
    <property type="entry name" value="Prot_kinase_dom"/>
</dbReference>
<keyword evidence="12" id="KW-0472">Membrane</keyword>
<evidence type="ECO:0000256" key="8">
    <source>
        <dbReference type="ARBA" id="ARBA00023157"/>
    </source>
</evidence>
<evidence type="ECO:0000256" key="2">
    <source>
        <dbReference type="ARBA" id="ARBA00022527"/>
    </source>
</evidence>
<dbReference type="SMART" id="SM00473">
    <property type="entry name" value="PAN_AP"/>
    <property type="match status" value="1"/>
</dbReference>
<keyword evidence="5" id="KW-0547">Nucleotide-binding</keyword>
<dbReference type="SMART" id="SM00220">
    <property type="entry name" value="S_TKc"/>
    <property type="match status" value="1"/>
</dbReference>
<keyword evidence="12" id="KW-1133">Transmembrane helix</keyword>
<name>A0A2T8KRJ5_9POAL</name>
<comment type="caution">
    <text evidence="11">Lacks conserved residue(s) required for the propagation of feature annotation.</text>
</comment>
<dbReference type="Pfam" id="PF07714">
    <property type="entry name" value="PK_Tyr_Ser-Thr"/>
    <property type="match status" value="1"/>
</dbReference>
<dbReference type="InterPro" id="IPR000742">
    <property type="entry name" value="EGF"/>
</dbReference>
<dbReference type="CDD" id="cd01098">
    <property type="entry name" value="PAN_AP_plant"/>
    <property type="match status" value="1"/>
</dbReference>
<evidence type="ECO:0000256" key="11">
    <source>
        <dbReference type="PROSITE-ProRule" id="PRU00076"/>
    </source>
</evidence>
<evidence type="ECO:0000256" key="5">
    <source>
        <dbReference type="ARBA" id="ARBA00022741"/>
    </source>
</evidence>
<dbReference type="InterPro" id="IPR008271">
    <property type="entry name" value="Ser/Thr_kinase_AS"/>
</dbReference>
<dbReference type="InterPro" id="IPR000858">
    <property type="entry name" value="S_locus_glycoprot_dom"/>
</dbReference>
<evidence type="ECO:0000259" key="14">
    <source>
        <dbReference type="PROSITE" id="PS50026"/>
    </source>
</evidence>
<feature type="transmembrane region" description="Helical" evidence="12">
    <location>
        <begin position="285"/>
        <end position="306"/>
    </location>
</feature>
<keyword evidence="7" id="KW-0067">ATP-binding</keyword>
<evidence type="ECO:0000256" key="10">
    <source>
        <dbReference type="ARBA" id="ARBA00048679"/>
    </source>
</evidence>
<sequence length="652" mass="72411">MRIRVRYRSRDGERLVSWRGPDDPSPGSFTYGMDPDTFLQAFIWNGTRQVARTAPWTGYLTISGQLRVNAGVVIYMAVVDTEEEMYITYRLSDGAAPTRFVLTYSGEYQLQSWEPSEWAIVGNWPADECDLYGHCGPYGYCDGTATVPTCKCLDGFEPAIPEDWSSGRFAHGCRRKEALRCGDDGFVALPGIKPPDKFVLVGNRTSEECAMECTKNCSCVAYAYANLSSSGSGTKDGTRCLVWAGELIDTEKVTDVAGTGSDTLYLRIAGLDAGTRPKTSSAVKIVLPAVLLSGILILAGASLAWFKFKGKKQKGENTIRYSPWKAEYAGALWRSKSYDTGGFEFPVASFQDIAAVTNNFHESFMIGQGDGREVAIKRLSRDSEQGIAEFRNEVILIAKLQHRNLVRFISCCIEGDEKLLIFEYMPNKSLDALLFSSTRKIELDWPTRFNIIKGVAKGLLYLHQDSRLKIIHGDLKASNVLLDEEMKPKIADFGIARMFSDNQQSGNTKRVAGTYFGVLTLEVVSGVKISSTDRIMEYENLIVYAWNLWKEGHAKDLVDSSIAESCIPDEALLCIHIGLQCVQDNPNDRPLMSSVVFILENGSTSLPAPNRPMYFAHTNSKVEQRRGNTQNSKNSVTFSSRGQIGPFFCFKM</sequence>
<dbReference type="PROSITE" id="PS50011">
    <property type="entry name" value="PROTEIN_KINASE_DOM"/>
    <property type="match status" value="1"/>
</dbReference>
<evidence type="ECO:0000256" key="7">
    <source>
        <dbReference type="ARBA" id="ARBA00022840"/>
    </source>
</evidence>
<dbReference type="PROSITE" id="PS00108">
    <property type="entry name" value="PROTEIN_KINASE_ST"/>
    <property type="match status" value="1"/>
</dbReference>
<dbReference type="EMBL" id="CM008047">
    <property type="protein sequence ID" value="PVH64795.1"/>
    <property type="molecule type" value="Genomic_DNA"/>
</dbReference>
<dbReference type="Gene3D" id="1.10.510.10">
    <property type="entry name" value="Transferase(Phosphotransferase) domain 1"/>
    <property type="match status" value="2"/>
</dbReference>
<keyword evidence="4" id="KW-0732">Signal</keyword>
<evidence type="ECO:0000256" key="9">
    <source>
        <dbReference type="ARBA" id="ARBA00047899"/>
    </source>
</evidence>
<organism evidence="16">
    <name type="scientific">Panicum hallii</name>
    <dbReference type="NCBI Taxonomy" id="206008"/>
    <lineage>
        <taxon>Eukaryota</taxon>
        <taxon>Viridiplantae</taxon>
        <taxon>Streptophyta</taxon>
        <taxon>Embryophyta</taxon>
        <taxon>Tracheophyta</taxon>
        <taxon>Spermatophyta</taxon>
        <taxon>Magnoliopsida</taxon>
        <taxon>Liliopsida</taxon>
        <taxon>Poales</taxon>
        <taxon>Poaceae</taxon>
        <taxon>PACMAD clade</taxon>
        <taxon>Panicoideae</taxon>
        <taxon>Panicodae</taxon>
        <taxon>Paniceae</taxon>
        <taxon>Panicinae</taxon>
        <taxon>Panicum</taxon>
        <taxon>Panicum sect. Panicum</taxon>
    </lineage>
</organism>
<dbReference type="Gramene" id="PVH64795">
    <property type="protein sequence ID" value="PVH64795"/>
    <property type="gene ID" value="PAHAL_2G358500"/>
</dbReference>
<dbReference type="FunFam" id="1.10.510.10:FF:001019">
    <property type="entry name" value="G-type lectin S-receptor-like serine/threonine-protein kinase B120"/>
    <property type="match status" value="1"/>
</dbReference>
<evidence type="ECO:0000313" key="16">
    <source>
        <dbReference type="EMBL" id="PVH64795.1"/>
    </source>
</evidence>
<dbReference type="InterPro" id="IPR003609">
    <property type="entry name" value="Pan_app"/>
</dbReference>
<keyword evidence="6" id="KW-0418">Kinase</keyword>
<protein>
    <recommendedName>
        <fullName evidence="1">non-specific serine/threonine protein kinase</fullName>
        <ecNumber evidence="1">2.7.11.1</ecNumber>
    </recommendedName>
</protein>
<evidence type="ECO:0000256" key="4">
    <source>
        <dbReference type="ARBA" id="ARBA00022729"/>
    </source>
</evidence>
<dbReference type="PANTHER" id="PTHR27002">
    <property type="entry name" value="RECEPTOR-LIKE SERINE/THREONINE-PROTEIN KINASE SD1-8"/>
    <property type="match status" value="1"/>
</dbReference>
<feature type="domain" description="EGF-like" evidence="14">
    <location>
        <begin position="125"/>
        <end position="162"/>
    </location>
</feature>
<dbReference type="GO" id="GO:0005524">
    <property type="term" value="F:ATP binding"/>
    <property type="evidence" value="ECO:0007669"/>
    <property type="project" value="UniProtKB-KW"/>
</dbReference>
<dbReference type="SUPFAM" id="SSF56112">
    <property type="entry name" value="Protein kinase-like (PK-like)"/>
    <property type="match status" value="1"/>
</dbReference>
<dbReference type="GO" id="GO:0005886">
    <property type="term" value="C:plasma membrane"/>
    <property type="evidence" value="ECO:0007669"/>
    <property type="project" value="TreeGrafter"/>
</dbReference>
<keyword evidence="2" id="KW-0723">Serine/threonine-protein kinase</keyword>
<dbReference type="AlphaFoldDB" id="A0A2T8KRJ5"/>
<evidence type="ECO:0000259" key="13">
    <source>
        <dbReference type="PROSITE" id="PS50011"/>
    </source>
</evidence>
<accession>A0A2T8KRJ5</accession>
<dbReference type="GO" id="GO:0048544">
    <property type="term" value="P:recognition of pollen"/>
    <property type="evidence" value="ECO:0007669"/>
    <property type="project" value="InterPro"/>
</dbReference>
<evidence type="ECO:0000256" key="6">
    <source>
        <dbReference type="ARBA" id="ARBA00022777"/>
    </source>
</evidence>
<gene>
    <name evidence="16" type="ORF">PAHAL_2G358500</name>
</gene>
<dbReference type="PROSITE" id="PS50026">
    <property type="entry name" value="EGF_3"/>
    <property type="match status" value="1"/>
</dbReference>
<dbReference type="GO" id="GO:0004674">
    <property type="term" value="F:protein serine/threonine kinase activity"/>
    <property type="evidence" value="ECO:0007669"/>
    <property type="project" value="UniProtKB-KW"/>
</dbReference>
<evidence type="ECO:0000259" key="15">
    <source>
        <dbReference type="PROSITE" id="PS50948"/>
    </source>
</evidence>
<dbReference type="InterPro" id="IPR001245">
    <property type="entry name" value="Ser-Thr/Tyr_kinase_cat_dom"/>
</dbReference>
<keyword evidence="11" id="KW-0245">EGF-like domain</keyword>
<feature type="domain" description="Apple" evidence="15">
    <location>
        <begin position="181"/>
        <end position="269"/>
    </location>
</feature>
<reference evidence="16" key="1">
    <citation type="submission" date="2018-04" db="EMBL/GenBank/DDBJ databases">
        <title>WGS assembly of Panicum hallii.</title>
        <authorList>
            <person name="Lovell J."/>
            <person name="Jenkins J."/>
            <person name="Lowry D."/>
            <person name="Mamidi S."/>
            <person name="Sreedasyam A."/>
            <person name="Weng X."/>
            <person name="Barry K."/>
            <person name="Bonette J."/>
            <person name="Campitelli B."/>
            <person name="Daum C."/>
            <person name="Gordon S."/>
            <person name="Gould B."/>
            <person name="Lipzen A."/>
            <person name="Macqueen A."/>
            <person name="Palacio-Mejia J."/>
            <person name="Plott C."/>
            <person name="Shakirov E."/>
            <person name="Shu S."/>
            <person name="Yoshinaga Y."/>
            <person name="Zane M."/>
            <person name="Rokhsar D."/>
            <person name="Grimwood J."/>
            <person name="Schmutz J."/>
            <person name="Juenger T."/>
        </authorList>
    </citation>
    <scope>NUCLEOTIDE SEQUENCE [LARGE SCALE GENOMIC DNA]</scope>
    <source>
        <strain evidence="16">FIL2</strain>
    </source>
</reference>
<keyword evidence="8" id="KW-1015">Disulfide bond</keyword>
<comment type="catalytic activity">
    <reaction evidence="10">
        <text>L-seryl-[protein] + ATP = O-phospho-L-seryl-[protein] + ADP + H(+)</text>
        <dbReference type="Rhea" id="RHEA:17989"/>
        <dbReference type="Rhea" id="RHEA-COMP:9863"/>
        <dbReference type="Rhea" id="RHEA-COMP:11604"/>
        <dbReference type="ChEBI" id="CHEBI:15378"/>
        <dbReference type="ChEBI" id="CHEBI:29999"/>
        <dbReference type="ChEBI" id="CHEBI:30616"/>
        <dbReference type="ChEBI" id="CHEBI:83421"/>
        <dbReference type="ChEBI" id="CHEBI:456216"/>
        <dbReference type="EC" id="2.7.11.1"/>
    </reaction>
</comment>
<keyword evidence="12" id="KW-0812">Transmembrane</keyword>
<comment type="catalytic activity">
    <reaction evidence="9">
        <text>L-threonyl-[protein] + ATP = O-phospho-L-threonyl-[protein] + ADP + H(+)</text>
        <dbReference type="Rhea" id="RHEA:46608"/>
        <dbReference type="Rhea" id="RHEA-COMP:11060"/>
        <dbReference type="Rhea" id="RHEA-COMP:11605"/>
        <dbReference type="ChEBI" id="CHEBI:15378"/>
        <dbReference type="ChEBI" id="CHEBI:30013"/>
        <dbReference type="ChEBI" id="CHEBI:30616"/>
        <dbReference type="ChEBI" id="CHEBI:61977"/>
        <dbReference type="ChEBI" id="CHEBI:456216"/>
        <dbReference type="EC" id="2.7.11.1"/>
    </reaction>
</comment>
<dbReference type="InterPro" id="IPR011009">
    <property type="entry name" value="Kinase-like_dom_sf"/>
</dbReference>
<dbReference type="Pfam" id="PF00954">
    <property type="entry name" value="S_locus_glycop"/>
    <property type="match status" value="1"/>
</dbReference>
<dbReference type="Pfam" id="PF08276">
    <property type="entry name" value="PAN_2"/>
    <property type="match status" value="1"/>
</dbReference>
<dbReference type="Gene3D" id="3.30.200.20">
    <property type="entry name" value="Phosphorylase Kinase, domain 1"/>
    <property type="match status" value="1"/>
</dbReference>
<evidence type="ECO:0000256" key="1">
    <source>
        <dbReference type="ARBA" id="ARBA00012513"/>
    </source>
</evidence>
<proteinExistence type="predicted"/>
<keyword evidence="3" id="KW-0808">Transferase</keyword>
<dbReference type="PANTHER" id="PTHR27002:SF805">
    <property type="entry name" value="NON-SPECIFIC SERINE_THREONINE PROTEIN KINASE"/>
    <property type="match status" value="1"/>
</dbReference>
<evidence type="ECO:0000256" key="3">
    <source>
        <dbReference type="ARBA" id="ARBA00022679"/>
    </source>
</evidence>
<dbReference type="Proteomes" id="UP000243499">
    <property type="component" value="Chromosome 2"/>
</dbReference>
<dbReference type="PROSITE" id="PS50948">
    <property type="entry name" value="PAN"/>
    <property type="match status" value="1"/>
</dbReference>
<feature type="domain" description="Protein kinase" evidence="13">
    <location>
        <begin position="332"/>
        <end position="606"/>
    </location>
</feature>
<evidence type="ECO:0000256" key="12">
    <source>
        <dbReference type="SAM" id="Phobius"/>
    </source>
</evidence>